<dbReference type="EMBL" id="AMWG01000105">
    <property type="protein sequence ID" value="ELP32394.1"/>
    <property type="molecule type" value="Genomic_DNA"/>
</dbReference>
<dbReference type="Proteomes" id="UP000010959">
    <property type="component" value="Unassembled WGS sequence"/>
</dbReference>
<protein>
    <submittedName>
        <fullName evidence="1">Uncharacterized protein</fullName>
    </submittedName>
</protein>
<evidence type="ECO:0000313" key="2">
    <source>
        <dbReference type="Proteomes" id="UP000010959"/>
    </source>
</evidence>
<sequence length="42" mass="4907">MQPGRTPKRLTWFCPIIPADVLRVCKWLGPRPKIAMKHDFMA</sequence>
<gene>
    <name evidence="1" type="ORF">RBSWK_03698</name>
</gene>
<comment type="caution">
    <text evidence="1">The sequence shown here is derived from an EMBL/GenBank/DDBJ whole genome shotgun (WGS) entry which is preliminary data.</text>
</comment>
<evidence type="ECO:0000313" key="1">
    <source>
        <dbReference type="EMBL" id="ELP32394.1"/>
    </source>
</evidence>
<organism evidence="1 2">
    <name type="scientific">Rhodopirellula baltica SWK14</name>
    <dbReference type="NCBI Taxonomy" id="993516"/>
    <lineage>
        <taxon>Bacteria</taxon>
        <taxon>Pseudomonadati</taxon>
        <taxon>Planctomycetota</taxon>
        <taxon>Planctomycetia</taxon>
        <taxon>Pirellulales</taxon>
        <taxon>Pirellulaceae</taxon>
        <taxon>Rhodopirellula</taxon>
    </lineage>
</organism>
<dbReference type="AlphaFoldDB" id="L7CDT7"/>
<proteinExistence type="predicted"/>
<reference evidence="1 2" key="1">
    <citation type="journal article" date="2013" name="Mar. Genomics">
        <title>Expression of sulfatases in Rhodopirellula baltica and the diversity of sulfatases in the genus Rhodopirellula.</title>
        <authorList>
            <person name="Wegner C.E."/>
            <person name="Richter-Heitmann T."/>
            <person name="Klindworth A."/>
            <person name="Klockow C."/>
            <person name="Richter M."/>
            <person name="Achstetter T."/>
            <person name="Glockner F.O."/>
            <person name="Harder J."/>
        </authorList>
    </citation>
    <scope>NUCLEOTIDE SEQUENCE [LARGE SCALE GENOMIC DNA]</scope>
    <source>
        <strain evidence="1 2">SWK14</strain>
    </source>
</reference>
<accession>L7CDT7</accession>
<dbReference type="PATRIC" id="fig|993516.3.peg.3952"/>
<name>L7CDT7_RHOBT</name>